<evidence type="ECO:0000313" key="7">
    <source>
        <dbReference type="EMBL" id="WFG39339.1"/>
    </source>
</evidence>
<reference evidence="7" key="2">
    <citation type="journal article" date="2023" name="Nat. Commun.">
        <title>Cultivation of marine bacteria of the SAR202 clade.</title>
        <authorList>
            <person name="Lim Y."/>
            <person name="Seo J.H."/>
            <person name="Giovannoni S.J."/>
            <person name="Kang I."/>
            <person name="Cho J.C."/>
        </authorList>
    </citation>
    <scope>NUCLEOTIDE SEQUENCE</scope>
    <source>
        <strain evidence="7">JH1073</strain>
    </source>
</reference>
<organism evidence="7 8">
    <name type="scientific">Candidatus Lucifugimonas marina</name>
    <dbReference type="NCBI Taxonomy" id="3038979"/>
    <lineage>
        <taxon>Bacteria</taxon>
        <taxon>Bacillati</taxon>
        <taxon>Chloroflexota</taxon>
        <taxon>Dehalococcoidia</taxon>
        <taxon>SAR202 cluster</taxon>
        <taxon>Candidatus Lucifugimonadales</taxon>
        <taxon>Candidatus Lucifugimonadaceae</taxon>
        <taxon>Candidatus Lucifugimonas</taxon>
    </lineage>
</organism>
<dbReference type="InterPro" id="IPR020843">
    <property type="entry name" value="ER"/>
</dbReference>
<comment type="similarity">
    <text evidence="4">Belongs to the zinc-containing alcohol dehydrogenase family.</text>
</comment>
<proteinExistence type="inferred from homology"/>
<dbReference type="PROSITE" id="PS00059">
    <property type="entry name" value="ADH_ZINC"/>
    <property type="match status" value="1"/>
</dbReference>
<accession>A0AAJ5ZDS5</accession>
<evidence type="ECO:0000256" key="2">
    <source>
        <dbReference type="ARBA" id="ARBA00022833"/>
    </source>
</evidence>
<dbReference type="PANTHER" id="PTHR43401">
    <property type="entry name" value="L-THREONINE 3-DEHYDROGENASE"/>
    <property type="match status" value="1"/>
</dbReference>
<name>A0AAJ5ZDS5_9CHLR</name>
<reference evidence="8 9" key="1">
    <citation type="submission" date="2019-11" db="EMBL/GenBank/DDBJ databases">
        <authorList>
            <person name="Cho J.-C."/>
        </authorList>
    </citation>
    <scope>NUCLEOTIDE SEQUENCE [LARGE SCALE GENOMIC DNA]</scope>
    <source>
        <strain evidence="7 8">JH1073</strain>
        <strain evidence="6 9">JH702</strain>
    </source>
</reference>
<gene>
    <name evidence="6" type="ORF">GKO46_02455</name>
    <name evidence="7" type="ORF">GKO48_06805</name>
</gene>
<evidence type="ECO:0000256" key="3">
    <source>
        <dbReference type="ARBA" id="ARBA00023002"/>
    </source>
</evidence>
<dbReference type="PANTHER" id="PTHR43401:SF2">
    <property type="entry name" value="L-THREONINE 3-DEHYDROGENASE"/>
    <property type="match status" value="1"/>
</dbReference>
<evidence type="ECO:0000313" key="6">
    <source>
        <dbReference type="EMBL" id="MDG0865932.1"/>
    </source>
</evidence>
<comment type="cofactor">
    <cofactor evidence="4">
        <name>Zn(2+)</name>
        <dbReference type="ChEBI" id="CHEBI:29105"/>
    </cofactor>
</comment>
<keyword evidence="3" id="KW-0560">Oxidoreductase</keyword>
<dbReference type="AlphaFoldDB" id="A0AAJ5ZDS5"/>
<keyword evidence="8" id="KW-1185">Reference proteome</keyword>
<dbReference type="InterPro" id="IPR002328">
    <property type="entry name" value="ADH_Zn_CS"/>
</dbReference>
<reference evidence="8" key="3">
    <citation type="submission" date="2023-06" db="EMBL/GenBank/DDBJ databases">
        <title>Pangenomics reveal diversification of enzyme families and niche specialization in globally abundant SAR202 bacteria.</title>
        <authorList>
            <person name="Saw J.H.W."/>
        </authorList>
    </citation>
    <scope>NUCLEOTIDE SEQUENCE [LARGE SCALE GENOMIC DNA]</scope>
    <source>
        <strain evidence="8">JH1073</strain>
    </source>
</reference>
<evidence type="ECO:0000313" key="8">
    <source>
        <dbReference type="Proteomes" id="UP001219901"/>
    </source>
</evidence>
<sequence>MQAIVYHDNKDLRLEDIPEPVAGPDEVKLRITGTSICATDIEEWQYGPLWVQHGTPNAMTGKQTPLVLGHETAGTVYELGEGVDNVAVGDRVAINTVLTCGTCFWCMRGQQAVCPNMAVAGFMADGGLAEFMVWPAEKLVPMPDSISDSEGPLLEPATVAVHGVRRSGVRPGDNVAIVGCGTVGLLTVQAFKAAGARVIALDVREQSLTLAKELGADEVVSSRDEDDAGAKLLELTGGIGPDIVVETAGAKETPRMAMEWTRRGGTTLLLGIYSTTPEINFNNVVGPELTVIGSVATSPGDLEAAVELVGSGKINVKPLISEVVPLSRAMEDGFERMLDPNKDIYRIVIKPGS</sequence>
<dbReference type="InterPro" id="IPR013154">
    <property type="entry name" value="ADH-like_N"/>
</dbReference>
<feature type="domain" description="Enoyl reductase (ER)" evidence="5">
    <location>
        <begin position="7"/>
        <end position="349"/>
    </location>
</feature>
<protein>
    <submittedName>
        <fullName evidence="7">Alcohol dehydrogenase catalytic domain-containing protein</fullName>
    </submittedName>
</protein>
<evidence type="ECO:0000259" key="5">
    <source>
        <dbReference type="SMART" id="SM00829"/>
    </source>
</evidence>
<dbReference type="EMBL" id="WMBE01000001">
    <property type="protein sequence ID" value="MDG0865932.1"/>
    <property type="molecule type" value="Genomic_DNA"/>
</dbReference>
<dbReference type="GO" id="GO:0008270">
    <property type="term" value="F:zinc ion binding"/>
    <property type="evidence" value="ECO:0007669"/>
    <property type="project" value="InterPro"/>
</dbReference>
<dbReference type="Pfam" id="PF08240">
    <property type="entry name" value="ADH_N"/>
    <property type="match status" value="1"/>
</dbReference>
<evidence type="ECO:0000256" key="4">
    <source>
        <dbReference type="RuleBase" id="RU361277"/>
    </source>
</evidence>
<dbReference type="Gene3D" id="3.90.180.10">
    <property type="entry name" value="Medium-chain alcohol dehydrogenases, catalytic domain"/>
    <property type="match status" value="1"/>
</dbReference>
<dbReference type="SUPFAM" id="SSF51735">
    <property type="entry name" value="NAD(P)-binding Rossmann-fold domains"/>
    <property type="match status" value="1"/>
</dbReference>
<dbReference type="GO" id="GO:0016491">
    <property type="term" value="F:oxidoreductase activity"/>
    <property type="evidence" value="ECO:0007669"/>
    <property type="project" value="UniProtKB-KW"/>
</dbReference>
<dbReference type="InterPro" id="IPR013149">
    <property type="entry name" value="ADH-like_C"/>
</dbReference>
<dbReference type="Pfam" id="PF00107">
    <property type="entry name" value="ADH_zinc_N"/>
    <property type="match status" value="1"/>
</dbReference>
<keyword evidence="2 4" id="KW-0862">Zinc</keyword>
<dbReference type="RefSeq" id="WP_342822927.1">
    <property type="nucleotide sequence ID" value="NZ_CP046146.1"/>
</dbReference>
<dbReference type="SUPFAM" id="SSF50129">
    <property type="entry name" value="GroES-like"/>
    <property type="match status" value="1"/>
</dbReference>
<dbReference type="Gene3D" id="3.40.50.720">
    <property type="entry name" value="NAD(P)-binding Rossmann-like Domain"/>
    <property type="match status" value="1"/>
</dbReference>
<evidence type="ECO:0000256" key="1">
    <source>
        <dbReference type="ARBA" id="ARBA00022723"/>
    </source>
</evidence>
<dbReference type="InterPro" id="IPR036291">
    <property type="entry name" value="NAD(P)-bd_dom_sf"/>
</dbReference>
<dbReference type="EMBL" id="CP046147">
    <property type="protein sequence ID" value="WFG39339.1"/>
    <property type="molecule type" value="Genomic_DNA"/>
</dbReference>
<dbReference type="InterPro" id="IPR050129">
    <property type="entry name" value="Zn_alcohol_dh"/>
</dbReference>
<dbReference type="Proteomes" id="UP001321249">
    <property type="component" value="Unassembled WGS sequence"/>
</dbReference>
<dbReference type="SMART" id="SM00829">
    <property type="entry name" value="PKS_ER"/>
    <property type="match status" value="1"/>
</dbReference>
<keyword evidence="1 4" id="KW-0479">Metal-binding</keyword>
<dbReference type="InterPro" id="IPR011032">
    <property type="entry name" value="GroES-like_sf"/>
</dbReference>
<dbReference type="Proteomes" id="UP001219901">
    <property type="component" value="Chromosome"/>
</dbReference>
<evidence type="ECO:0000313" key="9">
    <source>
        <dbReference type="Proteomes" id="UP001321249"/>
    </source>
</evidence>